<evidence type="ECO:0000256" key="1">
    <source>
        <dbReference type="ARBA" id="ARBA00004114"/>
    </source>
</evidence>
<dbReference type="AlphaFoldDB" id="A0A6P8JCG3"/>
<gene>
    <name evidence="11" type="primary">LOC116308907</name>
</gene>
<protein>
    <recommendedName>
        <fullName evidence="3">Cyclin-F</fullName>
    </recommendedName>
</protein>
<dbReference type="SUPFAM" id="SSF81383">
    <property type="entry name" value="F-box domain"/>
    <property type="match status" value="1"/>
</dbReference>
<evidence type="ECO:0000256" key="7">
    <source>
        <dbReference type="RuleBase" id="RU000383"/>
    </source>
</evidence>
<comment type="subcellular location">
    <subcellularLocation>
        <location evidence="1">Cytoplasm</location>
        <location evidence="1">Cytoskeleton</location>
        <location evidence="1">Microtubule organizing center</location>
        <location evidence="1">Centrosome</location>
        <location evidence="1">Centriole</location>
    </subcellularLocation>
    <subcellularLocation>
        <location evidence="2">Cytoplasm</location>
        <location evidence="2">Perinuclear region</location>
    </subcellularLocation>
</comment>
<feature type="region of interest" description="Disordered" evidence="8">
    <location>
        <begin position="698"/>
        <end position="725"/>
    </location>
</feature>
<dbReference type="InterPro" id="IPR036047">
    <property type="entry name" value="F-box-like_dom_sf"/>
</dbReference>
<evidence type="ECO:0000256" key="4">
    <source>
        <dbReference type="ARBA" id="ARBA00022490"/>
    </source>
</evidence>
<dbReference type="InterPro" id="IPR039361">
    <property type="entry name" value="Cyclin"/>
</dbReference>
<dbReference type="PROSITE" id="PS50181">
    <property type="entry name" value="FBOX"/>
    <property type="match status" value="1"/>
</dbReference>
<evidence type="ECO:0000256" key="3">
    <source>
        <dbReference type="ARBA" id="ARBA00019493"/>
    </source>
</evidence>
<dbReference type="GeneID" id="116308907"/>
<dbReference type="Pfam" id="PF00134">
    <property type="entry name" value="Cyclin_N"/>
    <property type="match status" value="1"/>
</dbReference>
<proteinExistence type="inferred from homology"/>
<dbReference type="SUPFAM" id="SSF47954">
    <property type="entry name" value="Cyclin-like"/>
    <property type="match status" value="2"/>
</dbReference>
<dbReference type="CDD" id="cd20521">
    <property type="entry name" value="CYCLIN_CCNF_rpt1"/>
    <property type="match status" value="1"/>
</dbReference>
<dbReference type="Gene3D" id="1.20.1280.50">
    <property type="match status" value="1"/>
</dbReference>
<feature type="domain" description="F-box" evidence="9">
    <location>
        <begin position="19"/>
        <end position="66"/>
    </location>
</feature>
<dbReference type="GO" id="GO:0048471">
    <property type="term" value="C:perinuclear region of cytoplasm"/>
    <property type="evidence" value="ECO:0007669"/>
    <property type="project" value="UniProtKB-SubCell"/>
</dbReference>
<dbReference type="CDD" id="cd22082">
    <property type="entry name" value="F-box_FBXO1"/>
    <property type="match status" value="1"/>
</dbReference>
<evidence type="ECO:0000256" key="6">
    <source>
        <dbReference type="ARBA" id="ARBA00023212"/>
    </source>
</evidence>
<dbReference type="RefSeq" id="XP_031575288.1">
    <property type="nucleotide sequence ID" value="XM_031719428.1"/>
</dbReference>
<organism evidence="10 11">
    <name type="scientific">Actinia tenebrosa</name>
    <name type="common">Australian red waratah sea anemone</name>
    <dbReference type="NCBI Taxonomy" id="6105"/>
    <lineage>
        <taxon>Eukaryota</taxon>
        <taxon>Metazoa</taxon>
        <taxon>Cnidaria</taxon>
        <taxon>Anthozoa</taxon>
        <taxon>Hexacorallia</taxon>
        <taxon>Actiniaria</taxon>
        <taxon>Actiniidae</taxon>
        <taxon>Actinia</taxon>
    </lineage>
</organism>
<evidence type="ECO:0000256" key="2">
    <source>
        <dbReference type="ARBA" id="ARBA00004556"/>
    </source>
</evidence>
<dbReference type="Gene3D" id="1.25.40.10">
    <property type="entry name" value="Tetratricopeptide repeat domain"/>
    <property type="match status" value="1"/>
</dbReference>
<dbReference type="InterPro" id="IPR006671">
    <property type="entry name" value="Cyclin_N"/>
</dbReference>
<dbReference type="Pfam" id="PF02984">
    <property type="entry name" value="Cyclin_C"/>
    <property type="match status" value="1"/>
</dbReference>
<keyword evidence="10" id="KW-1185">Reference proteome</keyword>
<dbReference type="FunFam" id="1.10.472.10:FF:000038">
    <property type="entry name" value="Cyclin F"/>
    <property type="match status" value="1"/>
</dbReference>
<dbReference type="SMART" id="SM00256">
    <property type="entry name" value="FBOX"/>
    <property type="match status" value="1"/>
</dbReference>
<evidence type="ECO:0000313" key="10">
    <source>
        <dbReference type="Proteomes" id="UP000515163"/>
    </source>
</evidence>
<dbReference type="PANTHER" id="PTHR10177">
    <property type="entry name" value="CYCLINS"/>
    <property type="match status" value="1"/>
</dbReference>
<dbReference type="Gene3D" id="1.10.472.10">
    <property type="entry name" value="Cyclin-like"/>
    <property type="match status" value="2"/>
</dbReference>
<dbReference type="OrthoDB" id="5590282at2759"/>
<dbReference type="KEGG" id="aten:116308907"/>
<dbReference type="InterPro" id="IPR004367">
    <property type="entry name" value="Cyclin_C-dom"/>
</dbReference>
<dbReference type="CDD" id="cd20522">
    <property type="entry name" value="CYCLIN_CCNF_rpt2"/>
    <property type="match status" value="1"/>
</dbReference>
<dbReference type="InParanoid" id="A0A6P8JCG3"/>
<dbReference type="InterPro" id="IPR013763">
    <property type="entry name" value="Cyclin-like_dom"/>
</dbReference>
<keyword evidence="5 7" id="KW-0195">Cyclin</keyword>
<name>A0A6P8JCG3_ACTTE</name>
<evidence type="ECO:0000313" key="11">
    <source>
        <dbReference type="RefSeq" id="XP_031575288.1"/>
    </source>
</evidence>
<dbReference type="Pfam" id="PF12937">
    <property type="entry name" value="F-box-like"/>
    <property type="match status" value="1"/>
</dbReference>
<dbReference type="SMART" id="SM00385">
    <property type="entry name" value="CYCLIN"/>
    <property type="match status" value="2"/>
</dbReference>
<dbReference type="InterPro" id="IPR001810">
    <property type="entry name" value="F-box_dom"/>
</dbReference>
<dbReference type="Proteomes" id="UP000515163">
    <property type="component" value="Unplaced"/>
</dbReference>
<dbReference type="SMART" id="SM01332">
    <property type="entry name" value="Cyclin_C"/>
    <property type="match status" value="1"/>
</dbReference>
<evidence type="ECO:0000256" key="5">
    <source>
        <dbReference type="ARBA" id="ARBA00023127"/>
    </source>
</evidence>
<dbReference type="FunCoup" id="A0A6P8JCG3">
    <property type="interactions" value="383"/>
</dbReference>
<accession>A0A6P8JCG3</accession>
<comment type="similarity">
    <text evidence="7">Belongs to the cyclin family.</text>
</comment>
<evidence type="ECO:0000259" key="9">
    <source>
        <dbReference type="PROSITE" id="PS50181"/>
    </source>
</evidence>
<keyword evidence="6" id="KW-0206">Cytoskeleton</keyword>
<reference evidence="11" key="1">
    <citation type="submission" date="2025-08" db="UniProtKB">
        <authorList>
            <consortium name="RefSeq"/>
        </authorList>
    </citation>
    <scope>IDENTIFICATION</scope>
    <source>
        <tissue evidence="11">Tentacle</tissue>
    </source>
</reference>
<keyword evidence="4" id="KW-0963">Cytoplasm</keyword>
<dbReference type="InterPro" id="IPR011990">
    <property type="entry name" value="TPR-like_helical_dom_sf"/>
</dbReference>
<dbReference type="InterPro" id="IPR036915">
    <property type="entry name" value="Cyclin-like_sf"/>
</dbReference>
<dbReference type="GO" id="GO:0005814">
    <property type="term" value="C:centriole"/>
    <property type="evidence" value="ECO:0007669"/>
    <property type="project" value="UniProtKB-SubCell"/>
</dbReference>
<evidence type="ECO:0000256" key="8">
    <source>
        <dbReference type="SAM" id="MobiDB-lite"/>
    </source>
</evidence>
<sequence length="725" mass="82144">MKIKTRSICVRRTRSSFRARPLLSLPEEVLLLILKFLPAKDLTNLRLVCSSLKNLIDTSSFLWLTVSFPGIWPSPRNLGILERAANVGNIEALIKIGLAHLYNEGITEDKRNSTNNAQVNGKIAAELFCMAERSLANRTPFTWFFVRPPWAPSGVCCKACVFKNMFEYCSGSEANDCLNKSLLYCVGKIMSLHQDANKKEESIQWLEKAKSLGSCHAAFEIWKLKSTERSLEPSLTLQSVRELRDIASSGNIEAQLMLAMEYAAGNLGGATKEQVSEFLTEFVARSKAMNAHRLFSFQTELNSTMRCILVDWLVEVAVMKDFSSEIVHIAVNCVDQFIMRRKVQRSELQLLGITCILIAARFQGKDIVTIREAAWLTDNTYKYEEVVRMMGEVMSCVRGQVRVLTTPDFIKLFSSLAAVDRTTECLASYIADLTILHTEFGRFSPSTIAASCLLLARAIQKIDLPWPLHMPQMCGLRMTDLLESTFFLHQKCLLDDSPIDHRNVKLKAIKEKYSDERFSKVSEFKIPSREELRSYLVPLSLRLERNRLKSQPSTNSLTPPNQDSLLDTSLISCFSESGYDGDMEDEGDLVLEDVMDDEDSFFDEFRSLDERSMLNRQLGDSSFLASEEYARSTSTPSILRQSHDKAFFEDDLEPMEIEPVAIDNVIDSSNEVHAPIARQPLKQIENNVEISDAPQKSTIKTNQRRKEIPLRTRRTRQSTVHGIES</sequence>